<dbReference type="EMBL" id="PYFT01000001">
    <property type="protein sequence ID" value="PSR56161.1"/>
    <property type="molecule type" value="Genomic_DNA"/>
</dbReference>
<comment type="caution">
    <text evidence="2">The sequence shown here is derived from an EMBL/GenBank/DDBJ whole genome shotgun (WGS) entry which is preliminary data.</text>
</comment>
<dbReference type="AlphaFoldDB" id="A0A2T2YKY5"/>
<feature type="transmembrane region" description="Helical" evidence="1">
    <location>
        <begin position="6"/>
        <end position="23"/>
    </location>
</feature>
<sequence length="111" mass="12656">MILNFIILISVSQLLLYLIIDKLNFRYGKVLILTLILVGHFFIFPKYFYPEPNSDGVNCGMPVLGITFAFWVFGSAITLLVHSIYSFIKNRINPLLTTIAKHIQLCLSPVH</sequence>
<name>A0A2T2YKY5_9BACT</name>
<keyword evidence="1" id="KW-0812">Transmembrane</keyword>
<keyword evidence="1" id="KW-1133">Transmembrane helix</keyword>
<accession>A0A2T2YKY5</accession>
<proteinExistence type="predicted"/>
<feature type="transmembrane region" description="Helical" evidence="1">
    <location>
        <begin position="30"/>
        <end position="48"/>
    </location>
</feature>
<gene>
    <name evidence="2" type="ORF">AHMF7605_22975</name>
</gene>
<keyword evidence="1" id="KW-0472">Membrane</keyword>
<feature type="transmembrane region" description="Helical" evidence="1">
    <location>
        <begin position="68"/>
        <end position="88"/>
    </location>
</feature>
<protein>
    <submittedName>
        <fullName evidence="2">Uncharacterized protein</fullName>
    </submittedName>
</protein>
<dbReference type="Proteomes" id="UP000240357">
    <property type="component" value="Unassembled WGS sequence"/>
</dbReference>
<keyword evidence="3" id="KW-1185">Reference proteome</keyword>
<evidence type="ECO:0000313" key="2">
    <source>
        <dbReference type="EMBL" id="PSR56161.1"/>
    </source>
</evidence>
<evidence type="ECO:0000313" key="3">
    <source>
        <dbReference type="Proteomes" id="UP000240357"/>
    </source>
</evidence>
<evidence type="ECO:0000256" key="1">
    <source>
        <dbReference type="SAM" id="Phobius"/>
    </source>
</evidence>
<organism evidence="2 3">
    <name type="scientific">Adhaeribacter arboris</name>
    <dbReference type="NCBI Taxonomy" id="2072846"/>
    <lineage>
        <taxon>Bacteria</taxon>
        <taxon>Pseudomonadati</taxon>
        <taxon>Bacteroidota</taxon>
        <taxon>Cytophagia</taxon>
        <taxon>Cytophagales</taxon>
        <taxon>Hymenobacteraceae</taxon>
        <taxon>Adhaeribacter</taxon>
    </lineage>
</organism>
<reference evidence="2 3" key="1">
    <citation type="submission" date="2018-03" db="EMBL/GenBank/DDBJ databases">
        <title>Adhaeribacter sp. HMF7605 Genome sequencing and assembly.</title>
        <authorList>
            <person name="Kang H."/>
            <person name="Kang J."/>
            <person name="Cha I."/>
            <person name="Kim H."/>
            <person name="Joh K."/>
        </authorList>
    </citation>
    <scope>NUCLEOTIDE SEQUENCE [LARGE SCALE GENOMIC DNA]</scope>
    <source>
        <strain evidence="2 3">HMF7605</strain>
    </source>
</reference>